<evidence type="ECO:0000313" key="2">
    <source>
        <dbReference type="Proteomes" id="UP001589607"/>
    </source>
</evidence>
<reference evidence="1 2" key="1">
    <citation type="submission" date="2024-09" db="EMBL/GenBank/DDBJ databases">
        <authorList>
            <person name="Sun Q."/>
            <person name="Mori K."/>
        </authorList>
    </citation>
    <scope>NUCLEOTIDE SEQUENCE [LARGE SCALE GENOMIC DNA]</scope>
    <source>
        <strain evidence="1 2">CECT 7955</strain>
    </source>
</reference>
<protein>
    <submittedName>
        <fullName evidence="1">Uncharacterized protein</fullName>
    </submittedName>
</protein>
<comment type="caution">
    <text evidence="1">The sequence shown here is derived from an EMBL/GenBank/DDBJ whole genome shotgun (WGS) entry which is preliminary data.</text>
</comment>
<name>A0ABV5GIZ3_9FLAO</name>
<dbReference type="Proteomes" id="UP001589607">
    <property type="component" value="Unassembled WGS sequence"/>
</dbReference>
<sequence>MLKHFFIILFLSSISYSQDYRLINKAEKLLNSNTPNFKKIDNLLKRASKSDYGFCANAKNIALSEIEYLKARKHFIKTEYSKSLSILESNTVWSKANCSDSLKVLCLFKIHGKETIRNLILEHKNKLTSSCASKNYNTICLQLQTIDYIFCFHDQNNGFSKKDETILKTIEYTNFYTS</sequence>
<gene>
    <name evidence="1" type="ORF">ACFFVF_02355</name>
</gene>
<dbReference type="RefSeq" id="WP_236456913.1">
    <property type="nucleotide sequence ID" value="NZ_CBCSGE010000010.1"/>
</dbReference>
<proteinExistence type="predicted"/>
<dbReference type="EMBL" id="JBHMEY010000006">
    <property type="protein sequence ID" value="MFB9095345.1"/>
    <property type="molecule type" value="Genomic_DNA"/>
</dbReference>
<organism evidence="1 2">
    <name type="scientific">Flavobacterium jumunjinense</name>
    <dbReference type="NCBI Taxonomy" id="998845"/>
    <lineage>
        <taxon>Bacteria</taxon>
        <taxon>Pseudomonadati</taxon>
        <taxon>Bacteroidota</taxon>
        <taxon>Flavobacteriia</taxon>
        <taxon>Flavobacteriales</taxon>
        <taxon>Flavobacteriaceae</taxon>
        <taxon>Flavobacterium</taxon>
    </lineage>
</organism>
<keyword evidence="2" id="KW-1185">Reference proteome</keyword>
<evidence type="ECO:0000313" key="1">
    <source>
        <dbReference type="EMBL" id="MFB9095345.1"/>
    </source>
</evidence>
<accession>A0ABV5GIZ3</accession>